<evidence type="ECO:0000256" key="1">
    <source>
        <dbReference type="SAM" id="Phobius"/>
    </source>
</evidence>
<organism evidence="2">
    <name type="scientific">Wolbachia endosymbiont of Aleurodicus floccissimus</name>
    <dbReference type="NCBI Taxonomy" id="2152762"/>
    <lineage>
        <taxon>Bacteria</taxon>
        <taxon>Pseudomonadati</taxon>
        <taxon>Pseudomonadota</taxon>
        <taxon>Alphaproteobacteria</taxon>
        <taxon>Rickettsiales</taxon>
        <taxon>Anaplasmataceae</taxon>
        <taxon>Wolbachieae</taxon>
        <taxon>Wolbachia</taxon>
    </lineage>
</organism>
<evidence type="ECO:0000313" key="2">
    <source>
        <dbReference type="EMBL" id="SPP33935.1"/>
    </source>
</evidence>
<reference evidence="2" key="1">
    <citation type="submission" date="2018-04" db="EMBL/GenBank/DDBJ databases">
        <authorList>
            <person name="Go L.Y."/>
            <person name="Mitchell J.A."/>
        </authorList>
    </citation>
    <scope>NUCLEOTIDE SEQUENCE</scope>
    <source>
        <strain evidence="2">WBAF</strain>
    </source>
</reference>
<accession>A0A3B0J0I9</accession>
<feature type="transmembrane region" description="Helical" evidence="1">
    <location>
        <begin position="23"/>
        <end position="42"/>
    </location>
</feature>
<proteinExistence type="predicted"/>
<dbReference type="AlphaFoldDB" id="A0A3B0J0I9"/>
<dbReference type="EMBL" id="OUNF01000150">
    <property type="protein sequence ID" value="SPP33935.1"/>
    <property type="molecule type" value="Genomic_DNA"/>
</dbReference>
<keyword evidence="1" id="KW-0812">Transmembrane</keyword>
<keyword evidence="1" id="KW-0472">Membrane</keyword>
<name>A0A3B0J0I9_9RICK</name>
<protein>
    <submittedName>
        <fullName evidence="2">Uncharacterized protein</fullName>
    </submittedName>
</protein>
<sequence length="226" mass="25623">MVDVAFIGVNTVIDNGYRRKIKLVMSGLFLAVSAATAVWFIFPGSQNVLAPFLLPAIFLLLTLSMGYYTFLFGCEKKSVVENVLGMVEPAESVKRVRCQDEIESLLAETRDITKSKFCNVLINLCFEDRSKAHKLALYVRDIDSVASSIKDEDLLNHFDQFFTITEASNKNIRNELINRARIYRTISEKPKNEIQSFLDNQKESLSYEIMSPKIDNFLLQAGMVTV</sequence>
<gene>
    <name evidence="2" type="ORF">WBAF_0536</name>
</gene>
<feature type="transmembrane region" description="Helical" evidence="1">
    <location>
        <begin position="48"/>
        <end position="68"/>
    </location>
</feature>
<keyword evidence="1" id="KW-1133">Transmembrane helix</keyword>